<organism evidence="7 8">
    <name type="scientific">Candidatus Nephthysia bennettiae</name>
    <dbReference type="NCBI Taxonomy" id="3127016"/>
    <lineage>
        <taxon>Bacteria</taxon>
        <taxon>Bacillati</taxon>
        <taxon>Candidatus Dormiibacterota</taxon>
        <taxon>Candidatus Dormibacteria</taxon>
        <taxon>Candidatus Dormibacterales</taxon>
        <taxon>Candidatus Dormibacteraceae</taxon>
        <taxon>Candidatus Nephthysia</taxon>
    </lineage>
</organism>
<dbReference type="Proteomes" id="UP000612893">
    <property type="component" value="Unassembled WGS sequence"/>
</dbReference>
<dbReference type="InterPro" id="IPR011010">
    <property type="entry name" value="DNA_brk_join_enz"/>
</dbReference>
<dbReference type="PROSITE" id="PS51900">
    <property type="entry name" value="CB"/>
    <property type="match status" value="1"/>
</dbReference>
<dbReference type="EMBL" id="JAEKNR010000005">
    <property type="protein sequence ID" value="MBJ7596547.1"/>
    <property type="molecule type" value="Genomic_DNA"/>
</dbReference>
<dbReference type="InterPro" id="IPR050090">
    <property type="entry name" value="Tyrosine_recombinase_XerCD"/>
</dbReference>
<evidence type="ECO:0000256" key="4">
    <source>
        <dbReference type="SAM" id="MobiDB-lite"/>
    </source>
</evidence>
<dbReference type="Gene3D" id="1.10.443.10">
    <property type="entry name" value="Intergrase catalytic core"/>
    <property type="match status" value="1"/>
</dbReference>
<evidence type="ECO:0000256" key="3">
    <source>
        <dbReference type="PROSITE-ProRule" id="PRU01248"/>
    </source>
</evidence>
<name>A0A934JX43_9BACT</name>
<evidence type="ECO:0000256" key="1">
    <source>
        <dbReference type="ARBA" id="ARBA00023125"/>
    </source>
</evidence>
<dbReference type="Pfam" id="PF00589">
    <property type="entry name" value="Phage_integrase"/>
    <property type="match status" value="1"/>
</dbReference>
<dbReference type="PROSITE" id="PS51898">
    <property type="entry name" value="TYR_RECOMBINASE"/>
    <property type="match status" value="1"/>
</dbReference>
<dbReference type="InterPro" id="IPR013762">
    <property type="entry name" value="Integrase-like_cat_sf"/>
</dbReference>
<protein>
    <submittedName>
        <fullName evidence="7">Tyrosine-type recombinase/integrase</fullName>
    </submittedName>
</protein>
<reference evidence="7" key="1">
    <citation type="submission" date="2020-10" db="EMBL/GenBank/DDBJ databases">
        <title>Ca. Dormibacterota MAGs.</title>
        <authorList>
            <person name="Montgomery K."/>
        </authorList>
    </citation>
    <scope>NUCLEOTIDE SEQUENCE [LARGE SCALE GENOMIC DNA]</scope>
    <source>
        <strain evidence="7">SC8812_S17_10</strain>
    </source>
</reference>
<dbReference type="AlphaFoldDB" id="A0A934JX43"/>
<proteinExistence type="predicted"/>
<dbReference type="PANTHER" id="PTHR30349:SF88">
    <property type="entry name" value="BLL1584 PROTEIN"/>
    <property type="match status" value="1"/>
</dbReference>
<comment type="caution">
    <text evidence="7">The sequence shown here is derived from an EMBL/GenBank/DDBJ whole genome shotgun (WGS) entry which is preliminary data.</text>
</comment>
<evidence type="ECO:0000259" key="5">
    <source>
        <dbReference type="PROSITE" id="PS51898"/>
    </source>
</evidence>
<dbReference type="Gene3D" id="1.10.150.130">
    <property type="match status" value="1"/>
</dbReference>
<dbReference type="GO" id="GO:0006310">
    <property type="term" value="P:DNA recombination"/>
    <property type="evidence" value="ECO:0007669"/>
    <property type="project" value="UniProtKB-KW"/>
</dbReference>
<sequence>MRQQVRFLPGAPPLPSQPISSSTAAHATHRYHFSHPPIWLSIRCSKRYSTGSSARNTLRFFEFKEAALPDLKIVAETPATALETLVQDYLAHCRARGLSPNTVNQAYRYPLRGILLPFCAQQGITEVSALTNRMLDKLSAHLLESGGREGRPLSKHSVHSYSRAINHFLSWAKREGETVDAKAQLPKLPKKLVEVVSREEIQRMEDAARTERDKLMVRVLADTGLRVDELLGLRTTDLIEQNRNYYLRVRGKGAKDRLVPVPRLYRRLRIYVERGRPSDAVSNRIFLSHRRRPNGGDYEPLTRSGLDQMIRNLGLVANINKRVYPHLLRHSFATWQMSRSMNPIQLAQILGHSSLSMIQSVYSHLSPGDAYEAMLRTLREEEG</sequence>
<feature type="domain" description="Core-binding (CB)" evidence="6">
    <location>
        <begin position="80"/>
        <end position="173"/>
    </location>
</feature>
<gene>
    <name evidence="7" type="ORF">JF922_00450</name>
</gene>
<evidence type="ECO:0000259" key="6">
    <source>
        <dbReference type="PROSITE" id="PS51900"/>
    </source>
</evidence>
<feature type="region of interest" description="Disordered" evidence="4">
    <location>
        <begin position="1"/>
        <end position="21"/>
    </location>
</feature>
<dbReference type="SUPFAM" id="SSF56349">
    <property type="entry name" value="DNA breaking-rejoining enzymes"/>
    <property type="match status" value="1"/>
</dbReference>
<dbReference type="InterPro" id="IPR010998">
    <property type="entry name" value="Integrase_recombinase_N"/>
</dbReference>
<keyword evidence="1 3" id="KW-0238">DNA-binding</keyword>
<evidence type="ECO:0000256" key="2">
    <source>
        <dbReference type="ARBA" id="ARBA00023172"/>
    </source>
</evidence>
<dbReference type="InterPro" id="IPR044068">
    <property type="entry name" value="CB"/>
</dbReference>
<dbReference type="PANTHER" id="PTHR30349">
    <property type="entry name" value="PHAGE INTEGRASE-RELATED"/>
    <property type="match status" value="1"/>
</dbReference>
<keyword evidence="8" id="KW-1185">Reference proteome</keyword>
<dbReference type="InterPro" id="IPR002104">
    <property type="entry name" value="Integrase_catalytic"/>
</dbReference>
<dbReference type="GO" id="GO:0003677">
    <property type="term" value="F:DNA binding"/>
    <property type="evidence" value="ECO:0007669"/>
    <property type="project" value="UniProtKB-UniRule"/>
</dbReference>
<accession>A0A934JX43</accession>
<feature type="domain" description="Tyr recombinase" evidence="5">
    <location>
        <begin position="191"/>
        <end position="375"/>
    </location>
</feature>
<evidence type="ECO:0000313" key="7">
    <source>
        <dbReference type="EMBL" id="MBJ7596547.1"/>
    </source>
</evidence>
<evidence type="ECO:0000313" key="8">
    <source>
        <dbReference type="Proteomes" id="UP000612893"/>
    </source>
</evidence>
<keyword evidence="2" id="KW-0233">DNA recombination</keyword>